<evidence type="ECO:0000313" key="3">
    <source>
        <dbReference type="Proteomes" id="UP001156882"/>
    </source>
</evidence>
<sequence length="141" mass="15561">MSRRALIGVIAGLGLLTGVSSAFAQNYMDDDAPPPPRMGWNRAMPVPPPNADIGGDQLLPPRTIIGSLFRRGYRDVDIKRVRGDSYIAEASDPQGGRVLIVVDGHTTEITGLRQLGWDRPAPRRWDDNGWLPPRPWGGPRW</sequence>
<reference evidence="3" key="1">
    <citation type="journal article" date="2019" name="Int. J. Syst. Evol. Microbiol.">
        <title>The Global Catalogue of Microorganisms (GCM) 10K type strain sequencing project: providing services to taxonomists for standard genome sequencing and annotation.</title>
        <authorList>
            <consortium name="The Broad Institute Genomics Platform"/>
            <consortium name="The Broad Institute Genome Sequencing Center for Infectious Disease"/>
            <person name="Wu L."/>
            <person name="Ma J."/>
        </authorList>
    </citation>
    <scope>NUCLEOTIDE SEQUENCE [LARGE SCALE GENOMIC DNA]</scope>
    <source>
        <strain evidence="3">NBRC 101365</strain>
    </source>
</reference>
<dbReference type="Proteomes" id="UP001156882">
    <property type="component" value="Unassembled WGS sequence"/>
</dbReference>
<organism evidence="2 3">
    <name type="scientific">Labrys miyagiensis</name>
    <dbReference type="NCBI Taxonomy" id="346912"/>
    <lineage>
        <taxon>Bacteria</taxon>
        <taxon>Pseudomonadati</taxon>
        <taxon>Pseudomonadota</taxon>
        <taxon>Alphaproteobacteria</taxon>
        <taxon>Hyphomicrobiales</taxon>
        <taxon>Xanthobacteraceae</taxon>
        <taxon>Labrys</taxon>
    </lineage>
</organism>
<dbReference type="RefSeq" id="WP_284310293.1">
    <property type="nucleotide sequence ID" value="NZ_BSPC01000005.1"/>
</dbReference>
<keyword evidence="1" id="KW-0732">Signal</keyword>
<accession>A0ABQ6CBY6</accession>
<proteinExistence type="predicted"/>
<gene>
    <name evidence="2" type="ORF">GCM10007874_04900</name>
</gene>
<feature type="chain" id="PRO_5047519410" evidence="1">
    <location>
        <begin position="25"/>
        <end position="141"/>
    </location>
</feature>
<evidence type="ECO:0000313" key="2">
    <source>
        <dbReference type="EMBL" id="GLS17475.1"/>
    </source>
</evidence>
<comment type="caution">
    <text evidence="2">The sequence shown here is derived from an EMBL/GenBank/DDBJ whole genome shotgun (WGS) entry which is preliminary data.</text>
</comment>
<name>A0ABQ6CBY6_9HYPH</name>
<feature type="signal peptide" evidence="1">
    <location>
        <begin position="1"/>
        <end position="24"/>
    </location>
</feature>
<evidence type="ECO:0000256" key="1">
    <source>
        <dbReference type="SAM" id="SignalP"/>
    </source>
</evidence>
<keyword evidence="3" id="KW-1185">Reference proteome</keyword>
<dbReference type="EMBL" id="BSPC01000005">
    <property type="protein sequence ID" value="GLS17475.1"/>
    <property type="molecule type" value="Genomic_DNA"/>
</dbReference>
<protein>
    <submittedName>
        <fullName evidence="2">Uncharacterized protein</fullName>
    </submittedName>
</protein>